<dbReference type="PANTHER" id="PTHR46268">
    <property type="entry name" value="STRESS RESPONSE PROTEIN NHAX"/>
    <property type="match status" value="1"/>
</dbReference>
<dbReference type="InterPro" id="IPR006016">
    <property type="entry name" value="UspA"/>
</dbReference>
<reference evidence="7 8" key="1">
    <citation type="submission" date="2018-10" db="EMBL/GenBank/DDBJ databases">
        <title>Genomic Encyclopedia of Type Strains, Phase IV (KMG-IV): sequencing the most valuable type-strain genomes for metagenomic binning, comparative biology and taxonomic classification.</title>
        <authorList>
            <person name="Goeker M."/>
        </authorList>
    </citation>
    <scope>NUCLEOTIDE SEQUENCE [LARGE SCALE GENOMIC DNA]</scope>
    <source>
        <strain evidence="7 8">DSM 12769</strain>
    </source>
</reference>
<organism evidence="7 8">
    <name type="scientific">Alkalispirillum mobile</name>
    <dbReference type="NCBI Taxonomy" id="85925"/>
    <lineage>
        <taxon>Bacteria</taxon>
        <taxon>Pseudomonadati</taxon>
        <taxon>Pseudomonadota</taxon>
        <taxon>Gammaproteobacteria</taxon>
        <taxon>Chromatiales</taxon>
        <taxon>Ectothiorhodospiraceae</taxon>
        <taxon>Alkalispirillum</taxon>
    </lineage>
</organism>
<dbReference type="Proteomes" id="UP000275461">
    <property type="component" value="Unassembled WGS sequence"/>
</dbReference>
<gene>
    <name evidence="7" type="ORF">DFR31_2509</name>
</gene>
<dbReference type="InterPro" id="IPR006015">
    <property type="entry name" value="Universal_stress_UspA"/>
</dbReference>
<dbReference type="PRINTS" id="PR01438">
    <property type="entry name" value="UNVRSLSTRESS"/>
</dbReference>
<dbReference type="Gene3D" id="3.40.50.620">
    <property type="entry name" value="HUPs"/>
    <property type="match status" value="1"/>
</dbReference>
<comment type="caution">
    <text evidence="7">The sequence shown here is derived from an EMBL/GenBank/DDBJ whole genome shotgun (WGS) entry which is preliminary data.</text>
</comment>
<comment type="subunit">
    <text evidence="3">Homodimer.</text>
</comment>
<proteinExistence type="inferred from homology"/>
<feature type="domain" description="UspA" evidence="6">
    <location>
        <begin position="3"/>
        <end position="140"/>
    </location>
</feature>
<protein>
    <recommendedName>
        <fullName evidence="5">Universal stress protein</fullName>
    </recommendedName>
</protein>
<evidence type="ECO:0000313" key="7">
    <source>
        <dbReference type="EMBL" id="RLK46802.1"/>
    </source>
</evidence>
<dbReference type="Pfam" id="PF00582">
    <property type="entry name" value="Usp"/>
    <property type="match status" value="1"/>
</dbReference>
<dbReference type="InterPro" id="IPR014729">
    <property type="entry name" value="Rossmann-like_a/b/a_fold"/>
</dbReference>
<dbReference type="PIRSF" id="PIRSF006276">
    <property type="entry name" value="UspA"/>
    <property type="match status" value="1"/>
</dbReference>
<comment type="similarity">
    <text evidence="2 5">Belongs to the universal stress protein A family.</text>
</comment>
<evidence type="ECO:0000313" key="8">
    <source>
        <dbReference type="Proteomes" id="UP000275461"/>
    </source>
</evidence>
<dbReference type="PANTHER" id="PTHR46268:SF23">
    <property type="entry name" value="UNIVERSAL STRESS PROTEIN A-RELATED"/>
    <property type="match status" value="1"/>
</dbReference>
<evidence type="ECO:0000256" key="4">
    <source>
        <dbReference type="ARBA" id="ARBA00022490"/>
    </source>
</evidence>
<keyword evidence="8" id="KW-1185">Reference proteome</keyword>
<accession>A0A498BTT1</accession>
<comment type="subcellular location">
    <subcellularLocation>
        <location evidence="1 5">Cytoplasm</location>
    </subcellularLocation>
</comment>
<dbReference type="OrthoDB" id="9792500at2"/>
<evidence type="ECO:0000256" key="1">
    <source>
        <dbReference type="ARBA" id="ARBA00004496"/>
    </source>
</evidence>
<evidence type="ECO:0000256" key="3">
    <source>
        <dbReference type="ARBA" id="ARBA00011738"/>
    </source>
</evidence>
<sequence length="146" mass="16031">MSYKHVLFATDLTDEALPAGRKAVDLAKALGARFSLLHVLRNRDLGSGGEAGSMSADSRQWVERQQQALQSLARQLGVEQHEHWVEVAQAVPRAIDHAAVEHGVDLIVMGNHARGGLGRFLNTTTDDLLHYTRCDMLAVRVPEEQG</sequence>
<evidence type="ECO:0000259" key="6">
    <source>
        <dbReference type="Pfam" id="PF00582"/>
    </source>
</evidence>
<dbReference type="EMBL" id="RCDA01000005">
    <property type="protein sequence ID" value="RLK46802.1"/>
    <property type="molecule type" value="Genomic_DNA"/>
</dbReference>
<evidence type="ECO:0000256" key="5">
    <source>
        <dbReference type="PIRNR" id="PIRNR006276"/>
    </source>
</evidence>
<dbReference type="GO" id="GO:0005737">
    <property type="term" value="C:cytoplasm"/>
    <property type="evidence" value="ECO:0007669"/>
    <property type="project" value="UniProtKB-SubCell"/>
</dbReference>
<evidence type="ECO:0000256" key="2">
    <source>
        <dbReference type="ARBA" id="ARBA00008791"/>
    </source>
</evidence>
<dbReference type="RefSeq" id="WP_121443018.1">
    <property type="nucleotide sequence ID" value="NZ_RCDA01000005.1"/>
</dbReference>
<dbReference type="SUPFAM" id="SSF52402">
    <property type="entry name" value="Adenine nucleotide alpha hydrolases-like"/>
    <property type="match status" value="1"/>
</dbReference>
<dbReference type="AlphaFoldDB" id="A0A498BTT1"/>
<name>A0A498BTT1_9GAMM</name>
<keyword evidence="4 5" id="KW-0963">Cytoplasm</keyword>